<evidence type="ECO:0000259" key="2">
    <source>
        <dbReference type="PROSITE" id="PS50234"/>
    </source>
</evidence>
<evidence type="ECO:0000256" key="1">
    <source>
        <dbReference type="SAM" id="Phobius"/>
    </source>
</evidence>
<dbReference type="EMBL" id="FNNZ01000008">
    <property type="protein sequence ID" value="SDW77940.1"/>
    <property type="molecule type" value="Genomic_DNA"/>
</dbReference>
<protein>
    <submittedName>
        <fullName evidence="3">Ca-activated chloride channel family protein</fullName>
    </submittedName>
</protein>
<keyword evidence="1" id="KW-0812">Transmembrane</keyword>
<dbReference type="PANTHER" id="PTHR22550:SF18">
    <property type="entry name" value="VWFA DOMAIN-CONTAINING PROTEIN"/>
    <property type="match status" value="1"/>
</dbReference>
<dbReference type="Gene3D" id="3.40.50.410">
    <property type="entry name" value="von Willebrand factor, type A domain"/>
    <property type="match status" value="1"/>
</dbReference>
<reference evidence="4" key="1">
    <citation type="submission" date="2016-10" db="EMBL/GenBank/DDBJ databases">
        <authorList>
            <person name="Varghese N."/>
            <person name="Submissions S."/>
        </authorList>
    </citation>
    <scope>NUCLEOTIDE SEQUENCE [LARGE SCALE GENOMIC DNA]</scope>
    <source>
        <strain evidence="4">DSM 217</strain>
    </source>
</reference>
<keyword evidence="4" id="KW-1185">Reference proteome</keyword>
<gene>
    <name evidence="3" type="ORF">SAMN05421783_108128</name>
</gene>
<evidence type="ECO:0000313" key="4">
    <source>
        <dbReference type="Proteomes" id="UP000198816"/>
    </source>
</evidence>
<dbReference type="InterPro" id="IPR002035">
    <property type="entry name" value="VWF_A"/>
</dbReference>
<dbReference type="PROSITE" id="PS50234">
    <property type="entry name" value="VWFA"/>
    <property type="match status" value="1"/>
</dbReference>
<dbReference type="OrthoDB" id="6206554at2"/>
<sequence>MITMAWPLALLALPLPLLATWLPRARDEQGAALRFHLDPDLASHVARGTRGTGSLSPRLILALVAWVLLVLAAARPEWVGEPVRLPVSGRDLMIALDISGSMEVADYELNNRMVSRIALVKAVAERFIGRREQDRLGLILFGSRAYLMTPLTFDRTTVGTMLSEAVVGLAGRETAVGDALALAVKHLRDQPEDNRVVILMTDGANNAGHIEPLAAAELAVQAGVRVYTIGIGGGNGGGMAQSRSPFGGVPARAGSDFDPETLRRIAEMTGGRFFSAHAREQLEEIYAELDRLEPSERDERSLTPRRSLYMWPAAGALLLSFGLAAAPLLSAGGRRRVA</sequence>
<dbReference type="InterPro" id="IPR050768">
    <property type="entry name" value="UPF0353/GerABKA_families"/>
</dbReference>
<name>A0A1H2WBG1_THIRO</name>
<keyword evidence="1" id="KW-1133">Transmembrane helix</keyword>
<dbReference type="AlphaFoldDB" id="A0A1H2WBG1"/>
<proteinExistence type="predicted"/>
<dbReference type="Proteomes" id="UP000198816">
    <property type="component" value="Unassembled WGS sequence"/>
</dbReference>
<evidence type="ECO:0000313" key="3">
    <source>
        <dbReference type="EMBL" id="SDW77940.1"/>
    </source>
</evidence>
<dbReference type="SMART" id="SM00327">
    <property type="entry name" value="VWA"/>
    <property type="match status" value="1"/>
</dbReference>
<dbReference type="InterPro" id="IPR036465">
    <property type="entry name" value="vWFA_dom_sf"/>
</dbReference>
<accession>A0A1H2WBG1</accession>
<dbReference type="STRING" id="1058.SAMN05421783_108128"/>
<organism evidence="3 4">
    <name type="scientific">Thiocapsa roseopersicina</name>
    <dbReference type="NCBI Taxonomy" id="1058"/>
    <lineage>
        <taxon>Bacteria</taxon>
        <taxon>Pseudomonadati</taxon>
        <taxon>Pseudomonadota</taxon>
        <taxon>Gammaproteobacteria</taxon>
        <taxon>Chromatiales</taxon>
        <taxon>Chromatiaceae</taxon>
        <taxon>Thiocapsa</taxon>
    </lineage>
</organism>
<feature type="transmembrane region" description="Helical" evidence="1">
    <location>
        <begin position="308"/>
        <end position="329"/>
    </location>
</feature>
<keyword evidence="1" id="KW-0472">Membrane</keyword>
<dbReference type="SUPFAM" id="SSF53300">
    <property type="entry name" value="vWA-like"/>
    <property type="match status" value="1"/>
</dbReference>
<dbReference type="RefSeq" id="WP_093031202.1">
    <property type="nucleotide sequence ID" value="NZ_FNNZ01000008.1"/>
</dbReference>
<feature type="domain" description="VWFA" evidence="2">
    <location>
        <begin position="91"/>
        <end position="289"/>
    </location>
</feature>
<dbReference type="PANTHER" id="PTHR22550">
    <property type="entry name" value="SPORE GERMINATION PROTEIN"/>
    <property type="match status" value="1"/>
</dbReference>
<dbReference type="Pfam" id="PF00092">
    <property type="entry name" value="VWA"/>
    <property type="match status" value="1"/>
</dbReference>